<dbReference type="GO" id="GO:0003677">
    <property type="term" value="F:DNA binding"/>
    <property type="evidence" value="ECO:0007669"/>
    <property type="project" value="UniProtKB-KW"/>
</dbReference>
<keyword evidence="2" id="KW-0805">Transcription regulation</keyword>
<dbReference type="Pfam" id="PF00126">
    <property type="entry name" value="HTH_1"/>
    <property type="match status" value="1"/>
</dbReference>
<dbReference type="InterPro" id="IPR005119">
    <property type="entry name" value="LysR_subst-bd"/>
</dbReference>
<evidence type="ECO:0000259" key="5">
    <source>
        <dbReference type="PROSITE" id="PS50931"/>
    </source>
</evidence>
<dbReference type="PANTHER" id="PTHR30419:SF8">
    <property type="entry name" value="NITROGEN ASSIMILATION TRANSCRIPTIONAL ACTIVATOR-RELATED"/>
    <property type="match status" value="1"/>
</dbReference>
<evidence type="ECO:0000256" key="2">
    <source>
        <dbReference type="ARBA" id="ARBA00023015"/>
    </source>
</evidence>
<dbReference type="Gene3D" id="3.40.190.290">
    <property type="match status" value="1"/>
</dbReference>
<reference evidence="7" key="1">
    <citation type="submission" date="2016-10" db="EMBL/GenBank/DDBJ databases">
        <authorList>
            <person name="Varghese N."/>
            <person name="Submissions S."/>
        </authorList>
    </citation>
    <scope>NUCLEOTIDE SEQUENCE [LARGE SCALE GENOMIC DNA]</scope>
    <source>
        <strain evidence="7">CGMCC 1.8895</strain>
    </source>
</reference>
<keyword evidence="4" id="KW-0804">Transcription</keyword>
<dbReference type="InterPro" id="IPR000847">
    <property type="entry name" value="LysR_HTH_N"/>
</dbReference>
<dbReference type="SUPFAM" id="SSF46785">
    <property type="entry name" value="Winged helix' DNA-binding domain"/>
    <property type="match status" value="1"/>
</dbReference>
<feature type="domain" description="HTH lysR-type" evidence="5">
    <location>
        <begin position="1"/>
        <end position="58"/>
    </location>
</feature>
<sequence>MQINQLMHFVTVIEKASFTAAAYALHISQPSLSTSIKRLEDEIGFKLIDRSHRNIQLTKEGELLYNESKKLVMHFNQVKDTALKLKENGPPHLSIGLIESAKHWTAQVVKSYKLSYPDVFIELEPVLSIEEIIKAFEDFDVHVAITNQYINDKTITSVPLYEEKLVAVLPLDNPLKNKKFIQIRDLKEAELIISHEGYQTRKDILQSFNKLGITPNIKFEIGRFDFVSDFVKSGLGVAIMPEKYAESLDHNKIHICEIEDSVTLRTVYLAYDNKRYLSPFTKEFIDLVLEYFGKAPLNNMNQ</sequence>
<dbReference type="InterPro" id="IPR036388">
    <property type="entry name" value="WH-like_DNA-bd_sf"/>
</dbReference>
<dbReference type="InterPro" id="IPR050950">
    <property type="entry name" value="HTH-type_LysR_regulators"/>
</dbReference>
<keyword evidence="3 6" id="KW-0238">DNA-binding</keyword>
<dbReference type="FunFam" id="1.10.10.10:FF:000001">
    <property type="entry name" value="LysR family transcriptional regulator"/>
    <property type="match status" value="1"/>
</dbReference>
<evidence type="ECO:0000313" key="7">
    <source>
        <dbReference type="Proteomes" id="UP000199008"/>
    </source>
</evidence>
<dbReference type="CDD" id="cd05466">
    <property type="entry name" value="PBP2_LTTR_substrate"/>
    <property type="match status" value="1"/>
</dbReference>
<dbReference type="AlphaFoldDB" id="A0A1G9EN19"/>
<dbReference type="Pfam" id="PF03466">
    <property type="entry name" value="LysR_substrate"/>
    <property type="match status" value="1"/>
</dbReference>
<dbReference type="GO" id="GO:0003700">
    <property type="term" value="F:DNA-binding transcription factor activity"/>
    <property type="evidence" value="ECO:0007669"/>
    <property type="project" value="InterPro"/>
</dbReference>
<evidence type="ECO:0000256" key="1">
    <source>
        <dbReference type="ARBA" id="ARBA00009437"/>
    </source>
</evidence>
<organism evidence="6 7">
    <name type="scientific">Lacicoccus qingdaonensis</name>
    <dbReference type="NCBI Taxonomy" id="576118"/>
    <lineage>
        <taxon>Bacteria</taxon>
        <taxon>Bacillati</taxon>
        <taxon>Bacillota</taxon>
        <taxon>Bacilli</taxon>
        <taxon>Bacillales</taxon>
        <taxon>Salinicoccaceae</taxon>
        <taxon>Lacicoccus</taxon>
    </lineage>
</organism>
<evidence type="ECO:0000256" key="4">
    <source>
        <dbReference type="ARBA" id="ARBA00023163"/>
    </source>
</evidence>
<gene>
    <name evidence="6" type="ORF">SAMN05216216_10958</name>
</gene>
<name>A0A1G9EN19_9BACL</name>
<dbReference type="PANTHER" id="PTHR30419">
    <property type="entry name" value="HTH-TYPE TRANSCRIPTIONAL REGULATOR YBHD"/>
    <property type="match status" value="1"/>
</dbReference>
<evidence type="ECO:0000313" key="6">
    <source>
        <dbReference type="EMBL" id="SDK77514.1"/>
    </source>
</evidence>
<protein>
    <submittedName>
        <fullName evidence="6">DNA-binding transcriptional regulator, LysR family</fullName>
    </submittedName>
</protein>
<dbReference type="STRING" id="576118.SAMN05216216_10958"/>
<comment type="similarity">
    <text evidence="1">Belongs to the LysR transcriptional regulatory family.</text>
</comment>
<proteinExistence type="inferred from homology"/>
<dbReference type="InterPro" id="IPR036390">
    <property type="entry name" value="WH_DNA-bd_sf"/>
</dbReference>
<dbReference type="EMBL" id="FNFY01000009">
    <property type="protein sequence ID" value="SDK77514.1"/>
    <property type="molecule type" value="Genomic_DNA"/>
</dbReference>
<dbReference type="Gene3D" id="1.10.10.10">
    <property type="entry name" value="Winged helix-like DNA-binding domain superfamily/Winged helix DNA-binding domain"/>
    <property type="match status" value="1"/>
</dbReference>
<accession>A0A1G9EN19</accession>
<dbReference type="PROSITE" id="PS50931">
    <property type="entry name" value="HTH_LYSR"/>
    <property type="match status" value="1"/>
</dbReference>
<dbReference type="GO" id="GO:0005829">
    <property type="term" value="C:cytosol"/>
    <property type="evidence" value="ECO:0007669"/>
    <property type="project" value="TreeGrafter"/>
</dbReference>
<evidence type="ECO:0000256" key="3">
    <source>
        <dbReference type="ARBA" id="ARBA00023125"/>
    </source>
</evidence>
<keyword evidence="7" id="KW-1185">Reference proteome</keyword>
<dbReference type="SUPFAM" id="SSF53850">
    <property type="entry name" value="Periplasmic binding protein-like II"/>
    <property type="match status" value="1"/>
</dbReference>
<dbReference type="Proteomes" id="UP000199008">
    <property type="component" value="Unassembled WGS sequence"/>
</dbReference>
<dbReference type="PRINTS" id="PR00039">
    <property type="entry name" value="HTHLYSR"/>
</dbReference>
<dbReference type="RefSeq" id="WP_176754080.1">
    <property type="nucleotide sequence ID" value="NZ_FNFY01000009.1"/>
</dbReference>